<reference evidence="1 2" key="1">
    <citation type="journal article" date="2025" name="Microbiol. Resour. Announc.">
        <title>Draft genome sequences for Neonectria magnoliae and Neonectria punicea, canker pathogens of Liriodendron tulipifera and Acer saccharum in West Virginia.</title>
        <authorList>
            <person name="Petronek H.M."/>
            <person name="Kasson M.T."/>
            <person name="Metheny A.M."/>
            <person name="Stauder C.M."/>
            <person name="Lovett B."/>
            <person name="Lynch S.C."/>
            <person name="Garnas J.R."/>
            <person name="Kasson L.R."/>
            <person name="Stajich J.E."/>
        </authorList>
    </citation>
    <scope>NUCLEOTIDE SEQUENCE [LARGE SCALE GENOMIC DNA]</scope>
    <source>
        <strain evidence="1 2">NRRL 64653</strain>
    </source>
</reference>
<comment type="caution">
    <text evidence="1">The sequence shown here is derived from an EMBL/GenBank/DDBJ whole genome shotgun (WGS) entry which is preliminary data.</text>
</comment>
<dbReference type="EMBL" id="JAZAVJ010000286">
    <property type="protein sequence ID" value="KAK7402735.1"/>
    <property type="molecule type" value="Genomic_DNA"/>
</dbReference>
<dbReference type="Proteomes" id="UP001498476">
    <property type="component" value="Unassembled WGS sequence"/>
</dbReference>
<accession>A0ABR1GLQ0</accession>
<sequence length="219" mass="24565">MFSVEPFLNQFKLVVEEQQGPMPIRDQHHRVRDMCKEKNITLGMISRVLRVLEQNIKGAKDPRSGDGPYAITSADLEAVTTALDELHNPATRVPFMPTELQYALATTPSLWGEPPSSEQLAVSQDLALRDQLRWTRRQERMLAAGDESEVADTGFEDAMDPDSDEFMDPGNDDEPVTREDIIEISSDSPSEASLTWWEIVWGAGVLHLQAFKESVLRGV</sequence>
<name>A0ABR1GLQ0_9HYPO</name>
<keyword evidence="2" id="KW-1185">Reference proteome</keyword>
<evidence type="ECO:0000313" key="1">
    <source>
        <dbReference type="EMBL" id="KAK7402735.1"/>
    </source>
</evidence>
<gene>
    <name evidence="1" type="ORF">QQX98_011524</name>
</gene>
<proteinExistence type="predicted"/>
<protein>
    <submittedName>
        <fullName evidence="1">Uncharacterized protein</fullName>
    </submittedName>
</protein>
<evidence type="ECO:0000313" key="2">
    <source>
        <dbReference type="Proteomes" id="UP001498476"/>
    </source>
</evidence>
<organism evidence="1 2">
    <name type="scientific">Neonectria punicea</name>
    <dbReference type="NCBI Taxonomy" id="979145"/>
    <lineage>
        <taxon>Eukaryota</taxon>
        <taxon>Fungi</taxon>
        <taxon>Dikarya</taxon>
        <taxon>Ascomycota</taxon>
        <taxon>Pezizomycotina</taxon>
        <taxon>Sordariomycetes</taxon>
        <taxon>Hypocreomycetidae</taxon>
        <taxon>Hypocreales</taxon>
        <taxon>Nectriaceae</taxon>
        <taxon>Neonectria</taxon>
    </lineage>
</organism>